<organism evidence="2 3">
    <name type="scientific">Granulosicoccus antarcticus IMCC3135</name>
    <dbReference type="NCBI Taxonomy" id="1192854"/>
    <lineage>
        <taxon>Bacteria</taxon>
        <taxon>Pseudomonadati</taxon>
        <taxon>Pseudomonadota</taxon>
        <taxon>Gammaproteobacteria</taxon>
        <taxon>Chromatiales</taxon>
        <taxon>Granulosicoccaceae</taxon>
        <taxon>Granulosicoccus</taxon>
    </lineage>
</organism>
<dbReference type="EMBL" id="CP018632">
    <property type="protein sequence ID" value="ASJ71704.1"/>
    <property type="molecule type" value="Genomic_DNA"/>
</dbReference>
<dbReference type="InterPro" id="IPR025979">
    <property type="entry name" value="ChrR-like_cupin_dom"/>
</dbReference>
<dbReference type="InterPro" id="IPR014710">
    <property type="entry name" value="RmlC-like_jellyroll"/>
</dbReference>
<reference evidence="2 3" key="1">
    <citation type="submission" date="2016-12" db="EMBL/GenBank/DDBJ databases">
        <authorList>
            <person name="Song W.-J."/>
            <person name="Kurnit D.M."/>
        </authorList>
    </citation>
    <scope>NUCLEOTIDE SEQUENCE [LARGE SCALE GENOMIC DNA]</scope>
    <source>
        <strain evidence="2 3">IMCC3135</strain>
    </source>
</reference>
<dbReference type="Proteomes" id="UP000250079">
    <property type="component" value="Chromosome"/>
</dbReference>
<dbReference type="InterPro" id="IPR011051">
    <property type="entry name" value="RmlC_Cupin_sf"/>
</dbReference>
<dbReference type="KEGG" id="gai:IMCC3135_08005"/>
<dbReference type="OrthoDB" id="2988517at2"/>
<evidence type="ECO:0000259" key="1">
    <source>
        <dbReference type="Pfam" id="PF12973"/>
    </source>
</evidence>
<dbReference type="NCBIfam" id="TIGR02451">
    <property type="entry name" value="anti_sig_ChrR"/>
    <property type="match status" value="1"/>
</dbReference>
<evidence type="ECO:0000313" key="2">
    <source>
        <dbReference type="EMBL" id="ASJ71704.1"/>
    </source>
</evidence>
<dbReference type="InterPro" id="IPR012807">
    <property type="entry name" value="Anti-sigma_ChrR"/>
</dbReference>
<protein>
    <submittedName>
        <fullName evidence="2">Anti-sigma-E factor ChrR</fullName>
    </submittedName>
</protein>
<dbReference type="RefSeq" id="WP_088917107.1">
    <property type="nucleotide sequence ID" value="NZ_CP018632.1"/>
</dbReference>
<evidence type="ECO:0000313" key="3">
    <source>
        <dbReference type="Proteomes" id="UP000250079"/>
    </source>
</evidence>
<name>A0A2Z2NX21_9GAMM</name>
<dbReference type="Pfam" id="PF12973">
    <property type="entry name" value="Cupin_7"/>
    <property type="match status" value="1"/>
</dbReference>
<feature type="domain" description="ChrR-like cupin" evidence="1">
    <location>
        <begin position="108"/>
        <end position="195"/>
    </location>
</feature>
<dbReference type="SUPFAM" id="SSF51182">
    <property type="entry name" value="RmlC-like cupins"/>
    <property type="match status" value="1"/>
</dbReference>
<dbReference type="AlphaFoldDB" id="A0A2Z2NX21"/>
<dbReference type="Gene3D" id="1.10.10.1320">
    <property type="entry name" value="Anti-sigma factor, zinc-finger domain"/>
    <property type="match status" value="1"/>
</dbReference>
<proteinExistence type="predicted"/>
<sequence length="221" mass="23836">MNVTHHLTDETIQDYAAGGLSVPMETLVACHMTVCSHCRLKAELADGIGGAVIAEVEPATVALSASELIARASLMPTHTAAGTNGATAVESLIPGIPRPLARLLPTSLEELKWRRIAPGIKQFKLSKQHRRDGAFQLLHLEPGVELSAHSHNDRELTYLVQGSYTDELGKFEAGDIADLDNHATHRPLIDGHIPCIALIATQSPVRYESVFGKIMQPFVGI</sequence>
<dbReference type="Gene3D" id="2.60.120.10">
    <property type="entry name" value="Jelly Rolls"/>
    <property type="match status" value="1"/>
</dbReference>
<gene>
    <name evidence="2" type="primary">chrR_1</name>
    <name evidence="2" type="ORF">IMCC3135_08005</name>
</gene>
<accession>A0A2Z2NX21</accession>
<keyword evidence="3" id="KW-1185">Reference proteome</keyword>
<dbReference type="CDD" id="cd20301">
    <property type="entry name" value="cupin_ChrR"/>
    <property type="match status" value="1"/>
</dbReference>
<dbReference type="InterPro" id="IPR041916">
    <property type="entry name" value="Anti_sigma_zinc_sf"/>
</dbReference>